<dbReference type="RefSeq" id="XP_060408577.1">
    <property type="nucleotide sequence ID" value="XM_060559063.1"/>
</dbReference>
<dbReference type="EMBL" id="JAHLJV010000103">
    <property type="protein sequence ID" value="KAK1572805.1"/>
    <property type="molecule type" value="Genomic_DNA"/>
</dbReference>
<sequence length="174" mass="19012">MRQEKQTRTGDDINEGSRLCDEHSGQGLGGVCSFSRVESAFSLSTIISYRFVTGVTITSDIVMGTEKIIGMSKHQDGRGYLAAKTQTFSATPAKRSYGVCHSCTRHSENKNYWPKVENWRRATQKANSEKSLKQSLRTVLKGSLLGSSQNVGDAPDVQTSGPSTVQAYPAYPNL</sequence>
<accession>A0AAD8V047</accession>
<feature type="compositionally biased region" description="Polar residues" evidence="1">
    <location>
        <begin position="150"/>
        <end position="166"/>
    </location>
</feature>
<evidence type="ECO:0000313" key="2">
    <source>
        <dbReference type="EMBL" id="KAK1572805.1"/>
    </source>
</evidence>
<keyword evidence="3" id="KW-1185">Reference proteome</keyword>
<dbReference type="Proteomes" id="UP001230504">
    <property type="component" value="Unassembled WGS sequence"/>
</dbReference>
<feature type="region of interest" description="Disordered" evidence="1">
    <location>
        <begin position="1"/>
        <end position="25"/>
    </location>
</feature>
<dbReference type="AlphaFoldDB" id="A0AAD8V047"/>
<evidence type="ECO:0000313" key="3">
    <source>
        <dbReference type="Proteomes" id="UP001230504"/>
    </source>
</evidence>
<protein>
    <submittedName>
        <fullName evidence="2">Uncharacterized protein</fullName>
    </submittedName>
</protein>
<feature type="region of interest" description="Disordered" evidence="1">
    <location>
        <begin position="150"/>
        <end position="174"/>
    </location>
</feature>
<dbReference type="GeneID" id="85443303"/>
<comment type="caution">
    <text evidence="2">The sequence shown here is derived from an EMBL/GenBank/DDBJ whole genome shotgun (WGS) entry which is preliminary data.</text>
</comment>
<gene>
    <name evidence="2" type="ORF">LY79DRAFT_569544</name>
</gene>
<reference evidence="2" key="1">
    <citation type="submission" date="2021-06" db="EMBL/GenBank/DDBJ databases">
        <title>Comparative genomics, transcriptomics and evolutionary studies reveal genomic signatures of adaptation to plant cell wall in hemibiotrophic fungi.</title>
        <authorList>
            <consortium name="DOE Joint Genome Institute"/>
            <person name="Baroncelli R."/>
            <person name="Diaz J.F."/>
            <person name="Benocci T."/>
            <person name="Peng M."/>
            <person name="Battaglia E."/>
            <person name="Haridas S."/>
            <person name="Andreopoulos W."/>
            <person name="Labutti K."/>
            <person name="Pangilinan J."/>
            <person name="Floch G.L."/>
            <person name="Makela M.R."/>
            <person name="Henrissat B."/>
            <person name="Grigoriev I.V."/>
            <person name="Crouch J.A."/>
            <person name="De Vries R.P."/>
            <person name="Sukno S.A."/>
            <person name="Thon M.R."/>
        </authorList>
    </citation>
    <scope>NUCLEOTIDE SEQUENCE</scope>
    <source>
        <strain evidence="2">CBS 125086</strain>
    </source>
</reference>
<proteinExistence type="predicted"/>
<name>A0AAD8V047_9PEZI</name>
<feature type="compositionally biased region" description="Basic and acidic residues" evidence="1">
    <location>
        <begin position="1"/>
        <end position="11"/>
    </location>
</feature>
<organism evidence="2 3">
    <name type="scientific">Colletotrichum navitas</name>
    <dbReference type="NCBI Taxonomy" id="681940"/>
    <lineage>
        <taxon>Eukaryota</taxon>
        <taxon>Fungi</taxon>
        <taxon>Dikarya</taxon>
        <taxon>Ascomycota</taxon>
        <taxon>Pezizomycotina</taxon>
        <taxon>Sordariomycetes</taxon>
        <taxon>Hypocreomycetidae</taxon>
        <taxon>Glomerellales</taxon>
        <taxon>Glomerellaceae</taxon>
        <taxon>Colletotrichum</taxon>
        <taxon>Colletotrichum graminicola species complex</taxon>
    </lineage>
</organism>
<evidence type="ECO:0000256" key="1">
    <source>
        <dbReference type="SAM" id="MobiDB-lite"/>
    </source>
</evidence>